<organism evidence="12 13">
    <name type="scientific">Candidatus Phosphoribacter hodrii</name>
    <dbReference type="NCBI Taxonomy" id="2953743"/>
    <lineage>
        <taxon>Bacteria</taxon>
        <taxon>Bacillati</taxon>
        <taxon>Actinomycetota</taxon>
        <taxon>Actinomycetes</taxon>
        <taxon>Micrococcales</taxon>
        <taxon>Dermatophilaceae</taxon>
        <taxon>Candidatus Phosphoribacter</taxon>
    </lineage>
</organism>
<evidence type="ECO:0000259" key="10">
    <source>
        <dbReference type="PROSITE" id="PS51898"/>
    </source>
</evidence>
<evidence type="ECO:0000256" key="1">
    <source>
        <dbReference type="ARBA" id="ARBA00004496"/>
    </source>
</evidence>
<dbReference type="InterPro" id="IPR010998">
    <property type="entry name" value="Integrase_recombinase_N"/>
</dbReference>
<dbReference type="Pfam" id="PF02899">
    <property type="entry name" value="Phage_int_SAM_1"/>
    <property type="match status" value="1"/>
</dbReference>
<dbReference type="GO" id="GO:0009037">
    <property type="term" value="F:tyrosine-based site-specific recombinase activity"/>
    <property type="evidence" value="ECO:0007669"/>
    <property type="project" value="UniProtKB-UniRule"/>
</dbReference>
<comment type="subcellular location">
    <subcellularLocation>
        <location evidence="1 9">Cytoplasm</location>
    </subcellularLocation>
</comment>
<dbReference type="CDD" id="cd00798">
    <property type="entry name" value="INT_XerDC_C"/>
    <property type="match status" value="1"/>
</dbReference>
<dbReference type="PROSITE" id="PS51898">
    <property type="entry name" value="TYR_RECOMBINASE"/>
    <property type="match status" value="1"/>
</dbReference>
<evidence type="ECO:0000256" key="6">
    <source>
        <dbReference type="ARBA" id="ARBA00023125"/>
    </source>
</evidence>
<evidence type="ECO:0000256" key="2">
    <source>
        <dbReference type="ARBA" id="ARBA00022490"/>
    </source>
</evidence>
<comment type="subunit">
    <text evidence="9">Forms a cyclic heterotetrameric complex composed of two molecules of XerC and two molecules of XerD.</text>
</comment>
<dbReference type="Gene3D" id="1.10.150.130">
    <property type="match status" value="1"/>
</dbReference>
<dbReference type="InterPro" id="IPR004107">
    <property type="entry name" value="Integrase_SAM-like_N"/>
</dbReference>
<keyword evidence="8 9" id="KW-0131">Cell cycle</keyword>
<evidence type="ECO:0000256" key="4">
    <source>
        <dbReference type="ARBA" id="ARBA00022829"/>
    </source>
</evidence>
<dbReference type="InterPro" id="IPR013762">
    <property type="entry name" value="Integrase-like_cat_sf"/>
</dbReference>
<feature type="active site" evidence="9">
    <location>
        <position position="278"/>
    </location>
</feature>
<evidence type="ECO:0000256" key="5">
    <source>
        <dbReference type="ARBA" id="ARBA00022908"/>
    </source>
</evidence>
<dbReference type="AlphaFoldDB" id="A0A935CF03"/>
<dbReference type="InterPro" id="IPR011010">
    <property type="entry name" value="DNA_brk_join_enz"/>
</dbReference>
<keyword evidence="3 9" id="KW-0132">Cell division</keyword>
<evidence type="ECO:0000313" key="13">
    <source>
        <dbReference type="Proteomes" id="UP000718281"/>
    </source>
</evidence>
<dbReference type="SUPFAM" id="SSF56349">
    <property type="entry name" value="DNA breaking-rejoining enzymes"/>
    <property type="match status" value="1"/>
</dbReference>
<dbReference type="PANTHER" id="PTHR30349:SF77">
    <property type="entry name" value="TYROSINE RECOMBINASE XERC"/>
    <property type="match status" value="1"/>
</dbReference>
<dbReference type="EMBL" id="JADIXZ010000005">
    <property type="protein sequence ID" value="MBK6301805.1"/>
    <property type="molecule type" value="Genomic_DNA"/>
</dbReference>
<keyword evidence="5 9" id="KW-0229">DNA integration</keyword>
<evidence type="ECO:0000259" key="11">
    <source>
        <dbReference type="PROSITE" id="PS51900"/>
    </source>
</evidence>
<dbReference type="HAMAP" id="MF_01808">
    <property type="entry name" value="Recomb_XerC_XerD"/>
    <property type="match status" value="1"/>
</dbReference>
<comment type="caution">
    <text evidence="12">The sequence shown here is derived from an EMBL/GenBank/DDBJ whole genome shotgun (WGS) entry which is preliminary data.</text>
</comment>
<feature type="domain" description="Tyr recombinase" evidence="10">
    <location>
        <begin position="137"/>
        <end position="323"/>
    </location>
</feature>
<proteinExistence type="inferred from homology"/>
<comment type="similarity">
    <text evidence="9">Belongs to the 'phage' integrase family. XerC subfamily.</text>
</comment>
<feature type="active site" evidence="9">
    <location>
        <position position="181"/>
    </location>
</feature>
<keyword evidence="7 9" id="KW-0233">DNA recombination</keyword>
<keyword evidence="6 9" id="KW-0238">DNA-binding</keyword>
<dbReference type="GO" id="GO:0007059">
    <property type="term" value="P:chromosome segregation"/>
    <property type="evidence" value="ECO:0007669"/>
    <property type="project" value="UniProtKB-UniRule"/>
</dbReference>
<evidence type="ECO:0000256" key="9">
    <source>
        <dbReference type="HAMAP-Rule" id="MF_01808"/>
    </source>
</evidence>
<dbReference type="PANTHER" id="PTHR30349">
    <property type="entry name" value="PHAGE INTEGRASE-RELATED"/>
    <property type="match status" value="1"/>
</dbReference>
<dbReference type="PROSITE" id="PS51900">
    <property type="entry name" value="CB"/>
    <property type="match status" value="1"/>
</dbReference>
<evidence type="ECO:0000256" key="7">
    <source>
        <dbReference type="ARBA" id="ARBA00023172"/>
    </source>
</evidence>
<dbReference type="NCBIfam" id="NF001399">
    <property type="entry name" value="PRK00283.1"/>
    <property type="match status" value="1"/>
</dbReference>
<dbReference type="GO" id="GO:0005737">
    <property type="term" value="C:cytoplasm"/>
    <property type="evidence" value="ECO:0007669"/>
    <property type="project" value="UniProtKB-SubCell"/>
</dbReference>
<dbReference type="GO" id="GO:0006313">
    <property type="term" value="P:DNA transposition"/>
    <property type="evidence" value="ECO:0007669"/>
    <property type="project" value="UniProtKB-UniRule"/>
</dbReference>
<dbReference type="Pfam" id="PF00589">
    <property type="entry name" value="Phage_integrase"/>
    <property type="match status" value="1"/>
</dbReference>
<feature type="active site" evidence="9">
    <location>
        <position position="301"/>
    </location>
</feature>
<dbReference type="Gene3D" id="1.10.443.10">
    <property type="entry name" value="Intergrase catalytic core"/>
    <property type="match status" value="1"/>
</dbReference>
<feature type="domain" description="Core-binding (CB)" evidence="11">
    <location>
        <begin position="28"/>
        <end position="116"/>
    </location>
</feature>
<evidence type="ECO:0000313" key="12">
    <source>
        <dbReference type="EMBL" id="MBK6301805.1"/>
    </source>
</evidence>
<dbReference type="Proteomes" id="UP000718281">
    <property type="component" value="Unassembled WGS sequence"/>
</dbReference>
<dbReference type="GO" id="GO:0003677">
    <property type="term" value="F:DNA binding"/>
    <property type="evidence" value="ECO:0007669"/>
    <property type="project" value="UniProtKB-UniRule"/>
</dbReference>
<dbReference type="InterPro" id="IPR044068">
    <property type="entry name" value="CB"/>
</dbReference>
<feature type="active site" evidence="9">
    <location>
        <position position="205"/>
    </location>
</feature>
<dbReference type="InterPro" id="IPR050090">
    <property type="entry name" value="Tyrosine_recombinase_XerCD"/>
</dbReference>
<dbReference type="InterPro" id="IPR023009">
    <property type="entry name" value="Tyrosine_recombinase_XerC/XerD"/>
</dbReference>
<gene>
    <name evidence="9" type="primary">xerC</name>
    <name evidence="12" type="ORF">IPF40_12425</name>
</gene>
<reference evidence="12 13" key="1">
    <citation type="submission" date="2020-10" db="EMBL/GenBank/DDBJ databases">
        <title>Connecting structure to function with the recovery of over 1000 high-quality activated sludge metagenome-assembled genomes encoding full-length rRNA genes using long-read sequencing.</title>
        <authorList>
            <person name="Singleton C.M."/>
            <person name="Petriglieri F."/>
            <person name="Kristensen J.M."/>
            <person name="Kirkegaard R.H."/>
            <person name="Michaelsen T.Y."/>
            <person name="Andersen M.H."/>
            <person name="Karst S.M."/>
            <person name="Dueholm M.S."/>
            <person name="Nielsen P.H."/>
            <person name="Albertsen M."/>
        </authorList>
    </citation>
    <scope>NUCLEOTIDE SEQUENCE [LARGE SCALE GENOMIC DNA]</scope>
    <source>
        <strain evidence="12">AalE_18-Q3-R2-46_BAT3C.188</strain>
    </source>
</reference>
<dbReference type="InterPro" id="IPR002104">
    <property type="entry name" value="Integrase_catalytic"/>
</dbReference>
<feature type="active site" evidence="9">
    <location>
        <position position="275"/>
    </location>
</feature>
<evidence type="ECO:0000256" key="3">
    <source>
        <dbReference type="ARBA" id="ARBA00022618"/>
    </source>
</evidence>
<name>A0A935CF03_9MICO</name>
<accession>A0A935CF03</accession>
<keyword evidence="4 9" id="KW-0159">Chromosome partition</keyword>
<feature type="active site" description="O-(3'-phospho-DNA)-tyrosine intermediate" evidence="9">
    <location>
        <position position="310"/>
    </location>
</feature>
<sequence>MCDGWDVHEDEVGPQSDAPAQAGLEGAAWAGTVLVDYARYLDAERGLSVHTCRAYLGDIRALLGYLGRSRGVTALSEIELGDLRGWLAAMSRESSAARTSVARRAASARTFFRWATRTGRISVDPSLRLVAPRRTGHLPGVLRQSEATELMAVAELAADDGDPISARDRAMVELLYASGLRVSELAGVDVDDVDFTVGVVRVLGKGGKERVVPFGLPAATALREWAAYRPLLATERSGAALFLGRRGRRVDPRQVREAVHRLVAHVPGAPDLAPHGLRHSAATHLLEGGADLRTVQELLGHASLATTQIYTHVSAERLRKSYEQAHPRA</sequence>
<keyword evidence="2 9" id="KW-0963">Cytoplasm</keyword>
<evidence type="ECO:0000256" key="8">
    <source>
        <dbReference type="ARBA" id="ARBA00023306"/>
    </source>
</evidence>
<comment type="function">
    <text evidence="9">Site-specific tyrosine recombinase, which acts by catalyzing the cutting and rejoining of the recombining DNA molecules. The XerC-XerD complex is essential to convert dimers of the bacterial chromosome into monomers to permit their segregation at cell division. It also contributes to the segregational stability of plasmids.</text>
</comment>
<dbReference type="GO" id="GO:0051301">
    <property type="term" value="P:cell division"/>
    <property type="evidence" value="ECO:0007669"/>
    <property type="project" value="UniProtKB-KW"/>
</dbReference>
<protein>
    <recommendedName>
        <fullName evidence="9">Tyrosine recombinase XerC</fullName>
    </recommendedName>
</protein>